<feature type="transmembrane region" description="Helical" evidence="7">
    <location>
        <begin position="195"/>
        <end position="214"/>
    </location>
</feature>
<keyword evidence="10" id="KW-1185">Reference proteome</keyword>
<evidence type="ECO:0000256" key="2">
    <source>
        <dbReference type="ARBA" id="ARBA00022692"/>
    </source>
</evidence>
<comment type="subcellular location">
    <subcellularLocation>
        <location evidence="1">Membrane</location>
        <topology evidence="1">Multi-pass membrane protein</topology>
    </subcellularLocation>
</comment>
<reference evidence="9" key="1">
    <citation type="submission" date="2023-10" db="EMBL/GenBank/DDBJ databases">
        <title>Genome assemblies of two species of porcelain crab, Petrolisthes cinctipes and Petrolisthes manimaculis (Anomura: Porcellanidae).</title>
        <authorList>
            <person name="Angst P."/>
        </authorList>
    </citation>
    <scope>NUCLEOTIDE SEQUENCE</scope>
    <source>
        <strain evidence="9">PB745_01</strain>
        <tissue evidence="9">Gill</tissue>
    </source>
</reference>
<dbReference type="PANTHER" id="PTHR46726:SF1">
    <property type="entry name" value="TWO-PORE CALCIUM CHANNEL 3"/>
    <property type="match status" value="1"/>
</dbReference>
<keyword evidence="4 7" id="KW-1133">Transmembrane helix</keyword>
<name>A0AAE1EYP3_PETCI</name>
<dbReference type="InterPro" id="IPR005821">
    <property type="entry name" value="Ion_trans_dom"/>
</dbReference>
<dbReference type="SUPFAM" id="SSF47473">
    <property type="entry name" value="EF-hand"/>
    <property type="match status" value="1"/>
</dbReference>
<dbReference type="SUPFAM" id="SSF81324">
    <property type="entry name" value="Voltage-gated potassium channels"/>
    <property type="match status" value="2"/>
</dbReference>
<feature type="region of interest" description="Disordered" evidence="6">
    <location>
        <begin position="1"/>
        <end position="41"/>
    </location>
</feature>
<evidence type="ECO:0000259" key="8">
    <source>
        <dbReference type="Pfam" id="PF00520"/>
    </source>
</evidence>
<organism evidence="9 10">
    <name type="scientific">Petrolisthes cinctipes</name>
    <name type="common">Flat porcelain crab</name>
    <dbReference type="NCBI Taxonomy" id="88211"/>
    <lineage>
        <taxon>Eukaryota</taxon>
        <taxon>Metazoa</taxon>
        <taxon>Ecdysozoa</taxon>
        <taxon>Arthropoda</taxon>
        <taxon>Crustacea</taxon>
        <taxon>Multicrustacea</taxon>
        <taxon>Malacostraca</taxon>
        <taxon>Eumalacostraca</taxon>
        <taxon>Eucarida</taxon>
        <taxon>Decapoda</taxon>
        <taxon>Pleocyemata</taxon>
        <taxon>Anomura</taxon>
        <taxon>Galatheoidea</taxon>
        <taxon>Porcellanidae</taxon>
        <taxon>Petrolisthes</taxon>
    </lineage>
</organism>
<protein>
    <recommendedName>
        <fullName evidence="8">Ion transport domain-containing protein</fullName>
    </recommendedName>
</protein>
<evidence type="ECO:0000256" key="1">
    <source>
        <dbReference type="ARBA" id="ARBA00004141"/>
    </source>
</evidence>
<feature type="compositionally biased region" description="Basic and acidic residues" evidence="6">
    <location>
        <begin position="25"/>
        <end position="41"/>
    </location>
</feature>
<dbReference type="InterPro" id="IPR027359">
    <property type="entry name" value="Volt_channel_dom_sf"/>
</dbReference>
<feature type="domain" description="Ion transport" evidence="8">
    <location>
        <begin position="130"/>
        <end position="354"/>
    </location>
</feature>
<feature type="transmembrane region" description="Helical" evidence="7">
    <location>
        <begin position="158"/>
        <end position="183"/>
    </location>
</feature>
<evidence type="ECO:0000256" key="3">
    <source>
        <dbReference type="ARBA" id="ARBA00022837"/>
    </source>
</evidence>
<evidence type="ECO:0000256" key="5">
    <source>
        <dbReference type="ARBA" id="ARBA00023136"/>
    </source>
</evidence>
<feature type="transmembrane region" description="Helical" evidence="7">
    <location>
        <begin position="591"/>
        <end position="612"/>
    </location>
</feature>
<dbReference type="InterPro" id="IPR011992">
    <property type="entry name" value="EF-hand-dom_pair"/>
</dbReference>
<feature type="transmembrane region" description="Helical" evidence="7">
    <location>
        <begin position="695"/>
        <end position="722"/>
    </location>
</feature>
<dbReference type="GO" id="GO:0005216">
    <property type="term" value="F:monoatomic ion channel activity"/>
    <property type="evidence" value="ECO:0007669"/>
    <property type="project" value="InterPro"/>
</dbReference>
<accession>A0AAE1EYP3</accession>
<sequence length="871" mass="100372">MAGVEGEGSVVEEVVVVENNTGLHHNKETNDQPPPPKEERIKSNLVLRKSDGRERSLSVSYQPDGETVFVISDLDDAAAHISDTDPPITDLNLQLARTYVEDARDGRHSDFKLSERHLRLYHLYQNIWGQCLLYLVIALHLLLALFEKPAVPGLEITYWVTMLVEFGAICFYLFRLTLISVFTPLTRFWSDTKHMLIIILTVLTFLDMVIYIGLTESGHYGVRWSRALRPLFAVNFPEMRQIRRSFRNLRRTLPDVVNVLFLFFFSLAIFALMAYKLFGERGLVWVDGRPYFSNYWDSIFDLYVLVTTANNPDIMMPAFDESAYYVVFFVVFLVICYFIYMNIILAVIYNNYRKHLKNEVRKSVYSKRQQLSKAFEILAVSSGNKRVVTRGRFMQLMRTLNTKTNPALINVYWIVLDTDGSDVLDKGEFLRLADLLNVEVSEVVDRTTFMGHFFPRIYFSTPSSILRTIVKHKLFQVFFDVLTLINAVVIGLATSDSEWDDTAEWVFLSLFMLEIILKMYTFGLRRFFKKFWNVFDFFVIGAAFILGLAEAIADEEGKSRLTLDVLLVLRVLRLVKIVGSVQRFKVIVHTISKIVPSLLTYGAIMLVFYYMFAMVGMESFQGLVKFTGYDIEEGSELYCSNEALIHSPFWKDHYCNNNFNDVIHTFIVLFELTVVNQWHVIAYGYADVTDPWARFYFMLFHLVCVIVVLNIFTAFVLEVFILEYSASHQGHLENQMEKKIQEMGLSFRKKKKKSSRVSQENLVISDSDSSEIDDIDEPWKAVGAVGGEAQGEVKVTEGASNFYPGFKDISGETDVRFHISKRLKNVEVLLQKMFEKELTEDDLGPKIDTLDQDLTDNPEYVAAQGRTLWSL</sequence>
<dbReference type="Proteomes" id="UP001286313">
    <property type="component" value="Unassembled WGS sequence"/>
</dbReference>
<evidence type="ECO:0000256" key="6">
    <source>
        <dbReference type="SAM" id="MobiDB-lite"/>
    </source>
</evidence>
<feature type="transmembrane region" description="Helical" evidence="7">
    <location>
        <begin position="505"/>
        <end position="524"/>
    </location>
</feature>
<feature type="transmembrane region" description="Helical" evidence="7">
    <location>
        <begin position="474"/>
        <end position="493"/>
    </location>
</feature>
<dbReference type="Gene3D" id="1.10.287.70">
    <property type="match status" value="2"/>
</dbReference>
<evidence type="ECO:0000313" key="10">
    <source>
        <dbReference type="Proteomes" id="UP001286313"/>
    </source>
</evidence>
<dbReference type="PANTHER" id="PTHR46726">
    <property type="entry name" value="TWO PORE CHANNEL 3"/>
    <property type="match status" value="1"/>
</dbReference>
<dbReference type="GO" id="GO:0016020">
    <property type="term" value="C:membrane"/>
    <property type="evidence" value="ECO:0007669"/>
    <property type="project" value="UniProtKB-SubCell"/>
</dbReference>
<gene>
    <name evidence="9" type="ORF">Pcinc_030506</name>
</gene>
<dbReference type="Gene3D" id="1.20.120.350">
    <property type="entry name" value="Voltage-gated potassium channels. Chain C"/>
    <property type="match status" value="1"/>
</dbReference>
<dbReference type="PROSITE" id="PS00018">
    <property type="entry name" value="EF_HAND_1"/>
    <property type="match status" value="1"/>
</dbReference>
<comment type="caution">
    <text evidence="9">The sequence shown here is derived from an EMBL/GenBank/DDBJ whole genome shotgun (WGS) entry which is preliminary data.</text>
</comment>
<feature type="compositionally biased region" description="Low complexity" evidence="6">
    <location>
        <begin position="1"/>
        <end position="18"/>
    </location>
</feature>
<dbReference type="AlphaFoldDB" id="A0AAE1EYP3"/>
<feature type="transmembrane region" description="Helical" evidence="7">
    <location>
        <begin position="256"/>
        <end position="275"/>
    </location>
</feature>
<dbReference type="Pfam" id="PF00520">
    <property type="entry name" value="Ion_trans"/>
    <property type="match status" value="2"/>
</dbReference>
<keyword evidence="3" id="KW-0106">Calcium</keyword>
<proteinExistence type="predicted"/>
<feature type="transmembrane region" description="Helical" evidence="7">
    <location>
        <begin position="127"/>
        <end position="146"/>
    </location>
</feature>
<feature type="transmembrane region" description="Helical" evidence="7">
    <location>
        <begin position="323"/>
        <end position="349"/>
    </location>
</feature>
<evidence type="ECO:0000313" key="9">
    <source>
        <dbReference type="EMBL" id="KAK3863749.1"/>
    </source>
</evidence>
<dbReference type="InterPro" id="IPR018247">
    <property type="entry name" value="EF_Hand_1_Ca_BS"/>
</dbReference>
<keyword evidence="5 7" id="KW-0472">Membrane</keyword>
<keyword evidence="2 7" id="KW-0812">Transmembrane</keyword>
<feature type="transmembrane region" description="Helical" evidence="7">
    <location>
        <begin position="531"/>
        <end position="549"/>
    </location>
</feature>
<dbReference type="EMBL" id="JAWQEG010003945">
    <property type="protein sequence ID" value="KAK3863749.1"/>
    <property type="molecule type" value="Genomic_DNA"/>
</dbReference>
<evidence type="ECO:0000256" key="7">
    <source>
        <dbReference type="SAM" id="Phobius"/>
    </source>
</evidence>
<evidence type="ECO:0000256" key="4">
    <source>
        <dbReference type="ARBA" id="ARBA00022989"/>
    </source>
</evidence>
<feature type="domain" description="Ion transport" evidence="8">
    <location>
        <begin position="472"/>
        <end position="725"/>
    </location>
</feature>